<feature type="region of interest" description="Disordered" evidence="4">
    <location>
        <begin position="636"/>
        <end position="714"/>
    </location>
</feature>
<feature type="compositionally biased region" description="Basic and acidic residues" evidence="4">
    <location>
        <begin position="1062"/>
        <end position="1072"/>
    </location>
</feature>
<feature type="compositionally biased region" description="Low complexity" evidence="4">
    <location>
        <begin position="1142"/>
        <end position="1158"/>
    </location>
</feature>
<feature type="compositionally biased region" description="Basic and acidic residues" evidence="4">
    <location>
        <begin position="915"/>
        <end position="930"/>
    </location>
</feature>
<feature type="region of interest" description="Disordered" evidence="4">
    <location>
        <begin position="580"/>
        <end position="599"/>
    </location>
</feature>
<dbReference type="EMBL" id="NKXS01007825">
    <property type="protein sequence ID" value="PIM99085.1"/>
    <property type="molecule type" value="Genomic_DNA"/>
</dbReference>
<feature type="region of interest" description="Disordered" evidence="4">
    <location>
        <begin position="865"/>
        <end position="954"/>
    </location>
</feature>
<feature type="compositionally biased region" description="Low complexity" evidence="4">
    <location>
        <begin position="498"/>
        <end position="514"/>
    </location>
</feature>
<evidence type="ECO:0000259" key="6">
    <source>
        <dbReference type="PROSITE" id="PS51319"/>
    </source>
</evidence>
<dbReference type="InterPro" id="IPR035441">
    <property type="entry name" value="TFIIS/LEDGF_dom_sf"/>
</dbReference>
<dbReference type="SUPFAM" id="SSF47676">
    <property type="entry name" value="Conserved domain common to transcription factors TFIIS, elongin A, CRSP70"/>
    <property type="match status" value="1"/>
</dbReference>
<dbReference type="STRING" id="429701.A0A2G9G182"/>
<dbReference type="PANTHER" id="PTHR46548">
    <property type="entry name" value="BAH AND TFIIS DOMAIN-CONTAINING PROTEIN-RELATED"/>
    <property type="match status" value="1"/>
</dbReference>
<evidence type="ECO:0000256" key="2">
    <source>
        <dbReference type="ARBA" id="ARBA00023242"/>
    </source>
</evidence>
<feature type="compositionally biased region" description="Basic and acidic residues" evidence="4">
    <location>
        <begin position="669"/>
        <end position="683"/>
    </location>
</feature>
<dbReference type="SMART" id="SM00439">
    <property type="entry name" value="BAH"/>
    <property type="match status" value="1"/>
</dbReference>
<name>A0A2G9G182_9LAMI</name>
<evidence type="ECO:0000259" key="5">
    <source>
        <dbReference type="PROSITE" id="PS51038"/>
    </source>
</evidence>
<dbReference type="GO" id="GO:0003682">
    <property type="term" value="F:chromatin binding"/>
    <property type="evidence" value="ECO:0007669"/>
    <property type="project" value="InterPro"/>
</dbReference>
<feature type="domain" description="BAH" evidence="5">
    <location>
        <begin position="64"/>
        <end position="179"/>
    </location>
</feature>
<organism evidence="7 8">
    <name type="scientific">Handroanthus impetiginosus</name>
    <dbReference type="NCBI Taxonomy" id="429701"/>
    <lineage>
        <taxon>Eukaryota</taxon>
        <taxon>Viridiplantae</taxon>
        <taxon>Streptophyta</taxon>
        <taxon>Embryophyta</taxon>
        <taxon>Tracheophyta</taxon>
        <taxon>Spermatophyta</taxon>
        <taxon>Magnoliopsida</taxon>
        <taxon>eudicotyledons</taxon>
        <taxon>Gunneridae</taxon>
        <taxon>Pentapetalae</taxon>
        <taxon>asterids</taxon>
        <taxon>lamiids</taxon>
        <taxon>Lamiales</taxon>
        <taxon>Bignoniaceae</taxon>
        <taxon>Crescentiina</taxon>
        <taxon>Tabebuia alliance</taxon>
        <taxon>Handroanthus</taxon>
    </lineage>
</organism>
<feature type="region of interest" description="Disordered" evidence="4">
    <location>
        <begin position="1029"/>
        <end position="1093"/>
    </location>
</feature>
<dbReference type="Pfam" id="PF01426">
    <property type="entry name" value="BAH"/>
    <property type="match status" value="1"/>
</dbReference>
<comment type="subcellular location">
    <subcellularLocation>
        <location evidence="1 3">Nucleus</location>
    </subcellularLocation>
</comment>
<feature type="compositionally biased region" description="Basic and acidic residues" evidence="4">
    <location>
        <begin position="1084"/>
        <end position="1093"/>
    </location>
</feature>
<keyword evidence="8" id="KW-1185">Reference proteome</keyword>
<dbReference type="Gene3D" id="1.20.930.10">
    <property type="entry name" value="Conserved domain common to transcription factors TFIIS, elongin A, CRSP70"/>
    <property type="match status" value="1"/>
</dbReference>
<accession>A0A2G9G182</accession>
<comment type="caution">
    <text evidence="7">The sequence shown here is derived from an EMBL/GenBank/DDBJ whole genome shotgun (WGS) entry which is preliminary data.</text>
</comment>
<dbReference type="Pfam" id="PF08711">
    <property type="entry name" value="Med26"/>
    <property type="match status" value="1"/>
</dbReference>
<feature type="compositionally biased region" description="Polar residues" evidence="4">
    <location>
        <begin position="684"/>
        <end position="701"/>
    </location>
</feature>
<sequence length="1639" mass="175428">MHGRVQRDGESCMSLRRSSSQHMQSVLPLATTKNTVAVVGDHHTPLVSSIATCTTGDSFFKDGRKIRIGDCALFKPPKDSPPSIGIIRQLVSNKESNLQLGVNWLYRSSELKLERGTLVDSAPNEIFYSFHKEEIPAASLLHPCKVAFLPRGVDLPTGTSSFVCRRAYDIANKCLWWLTDQDHINEQREEVDQLLYTTRIEMHVTSGRSPKQANGPTSTSQQKLASDSVQNSGTSFSSQVKGKKRERGDHGADPIKRERSSRTDNADLLHCKTESNLKYEIARITEKGGVVGLEGVERLVQLMQQDRMERKLDWVSRSMLVNVMASTDKVDCLNQFVQLKGLLVLDEWLQDIQKLKVGDAASPKDGDKSVEEFLLVLLRALEKLPVNLHALQMCNIGKSVNHLRSHKNIEIQRKARTIVDAWKKRVQAEMISNDAQSGSTQAVAVWHSKSRLPEASHGGSSTPSGSDAAVKSSITQNPTAKIAPLRSSHGETIKHVTSSPGPARPASSPASGEESQPRTSVAGPADAAQIREDRSSSSNLSHSYGHSFPLKEDMKSSTSGSATVNKISNSNSRDWKISGFPVISSTGSQKETSSSKSSLAHKVSALEKLSHSSLTNERVLDVSINEGSTHKLVVKIPNHAKSPAQGGSGGSLEEPNFMSSRASSPVLVDKLEQSDHTAKKKSDTYQCNVSSDMNGWQNNDPQDVLTGPEGAGSPAILADEEQSMATEDSKRSTNQLKSVKLHDSSFSPMNALIESCVKYSEATSSLSLEDDVGMNLLASVAAGEISRSDAVSPSDSTERSTRAVEEVCTGDEAKSNSSPEGYIAGVQSQLCNDAECDCKKKVVIDGRSLSDDGVSADRKCAPAYTSEDIPAGEDAKDIGSSSTDLRSNADHKWEISQKPNEKTTSPLALPISTDKVTDGKSNDGIHEDRASPSNIIADGKSCTSGVVTTEGKESTDHLRVDEFKPVVDGFKPVVEVPGSKPLDEGDCNAFVNEELNKTTTSQQKLTATVVDSEFAEKVNSQTLQQTEFGQKSVQETGDAVQTCEPVEKDHTSCMRKSGSLNIEKEVDRDAGGKSDIAVLSSTSNDKRNPCEGDNLENREILEHISLPESRSHGSVDHEAQEPAELAGSRSAGIHPDEARDCASTGAEASSSSAAEASDTGAKIKFDLNEGLSADDGRYGESVALTSYGSTMVNSLRFSSIPDGHSASITVAAAAKGPFVPPEDLLRSKVEVGWKGSAATSAFRPAEPRKVLEMPLGPTDMSFPHASTSKHDRVPLDIDLNVPDERVIEEMASRGPALAIDSTTDLASNCATSLNEASDAMPLRGSGGLDLDLNRVDEANDIGHCSTGSNHDGEASIVHVKPLSGLPAGDVRRDFDLNNGPSVDDTAAEQLSMNPLVKSVVTSQQPSAGLRMNSAGLGSFSSWFHPGNTYSTVAIPSALPDRGEQPFPVFSSAAPQRTFGSTGVTPFNPDMYRGSVLSSSPAVPLPSSPFQFPVFPFGTTFPLPSATFSVGATSYADSSSGARLFGPAVNSQYVGTVGSVAAQFQRPYVVSLPDISSNGGLESSRKWGRQGLDLNSGPGAMESEVREEMFPLLSGQHSFASSQALGEEKAKMFSVSGGILKRKEPEGGWDNEAFRHKQSS</sequence>
<feature type="domain" description="TFIIS N-terminal" evidence="6">
    <location>
        <begin position="343"/>
        <end position="429"/>
    </location>
</feature>
<gene>
    <name evidence="7" type="ORF">CDL12_28424</name>
</gene>
<feature type="compositionally biased region" description="Basic and acidic residues" evidence="4">
    <location>
        <begin position="887"/>
        <end position="901"/>
    </location>
</feature>
<protein>
    <submittedName>
        <fullName evidence="7">BAH domain protein</fullName>
    </submittedName>
</protein>
<dbReference type="CDD" id="cd00183">
    <property type="entry name" value="TFIIS_I"/>
    <property type="match status" value="1"/>
</dbReference>
<evidence type="ECO:0000256" key="3">
    <source>
        <dbReference type="PROSITE-ProRule" id="PRU00649"/>
    </source>
</evidence>
<dbReference type="PROSITE" id="PS51038">
    <property type="entry name" value="BAH"/>
    <property type="match status" value="1"/>
</dbReference>
<dbReference type="PROSITE" id="PS51319">
    <property type="entry name" value="TFIIS_N"/>
    <property type="match status" value="1"/>
</dbReference>
<proteinExistence type="predicted"/>
<feature type="region of interest" description="Disordered" evidence="4">
    <location>
        <begin position="1106"/>
        <end position="1158"/>
    </location>
</feature>
<evidence type="ECO:0000256" key="4">
    <source>
        <dbReference type="SAM" id="MobiDB-lite"/>
    </source>
</evidence>
<feature type="compositionally biased region" description="Basic and acidic residues" evidence="4">
    <location>
        <begin position="246"/>
        <end position="264"/>
    </location>
</feature>
<dbReference type="InterPro" id="IPR003617">
    <property type="entry name" value="TFIIS/CRSP70_N_sub"/>
</dbReference>
<feature type="compositionally biased region" description="Basic and acidic residues" evidence="4">
    <location>
        <begin position="1109"/>
        <end position="1120"/>
    </location>
</feature>
<feature type="compositionally biased region" description="Low complexity" evidence="4">
    <location>
        <begin position="584"/>
        <end position="598"/>
    </location>
</feature>
<dbReference type="InterPro" id="IPR001025">
    <property type="entry name" value="BAH_dom"/>
</dbReference>
<feature type="compositionally biased region" description="Low complexity" evidence="4">
    <location>
        <begin position="536"/>
        <end position="547"/>
    </location>
</feature>
<dbReference type="SMART" id="SM00509">
    <property type="entry name" value="TFS2N"/>
    <property type="match status" value="1"/>
</dbReference>
<dbReference type="PANTHER" id="PTHR46548:SF1">
    <property type="entry name" value="BAH AND TFIIS DOMAIN-CONTAINING PROTEIN-RELATED"/>
    <property type="match status" value="1"/>
</dbReference>
<feature type="region of interest" description="Disordered" evidence="4">
    <location>
        <begin position="1620"/>
        <end position="1639"/>
    </location>
</feature>
<feature type="compositionally biased region" description="Polar residues" evidence="4">
    <location>
        <begin position="206"/>
        <end position="240"/>
    </location>
</feature>
<dbReference type="GO" id="GO:0005634">
    <property type="term" value="C:nucleus"/>
    <property type="evidence" value="ECO:0007669"/>
    <property type="project" value="UniProtKB-SubCell"/>
</dbReference>
<dbReference type="Gene3D" id="2.30.30.490">
    <property type="match status" value="1"/>
</dbReference>
<dbReference type="InterPro" id="IPR017923">
    <property type="entry name" value="TFIIS_N"/>
</dbReference>
<dbReference type="OrthoDB" id="1917005at2759"/>
<dbReference type="InterPro" id="IPR043151">
    <property type="entry name" value="BAH_sf"/>
</dbReference>
<feature type="compositionally biased region" description="Polar residues" evidence="4">
    <location>
        <begin position="556"/>
        <end position="571"/>
    </location>
</feature>
<reference evidence="8" key="1">
    <citation type="journal article" date="2018" name="Gigascience">
        <title>Genome assembly of the Pink Ipe (Handroanthus impetiginosus, Bignoniaceae), a highly valued, ecologically keystone Neotropical timber forest tree.</title>
        <authorList>
            <person name="Silva-Junior O.B."/>
            <person name="Grattapaglia D."/>
            <person name="Novaes E."/>
            <person name="Collevatti R.G."/>
        </authorList>
    </citation>
    <scope>NUCLEOTIDE SEQUENCE [LARGE SCALE GENOMIC DNA]</scope>
    <source>
        <strain evidence="8">cv. UFG-1</strain>
    </source>
</reference>
<evidence type="ECO:0000256" key="1">
    <source>
        <dbReference type="ARBA" id="ARBA00004123"/>
    </source>
</evidence>
<feature type="region of interest" description="Disordered" evidence="4">
    <location>
        <begin position="451"/>
        <end position="571"/>
    </location>
</feature>
<evidence type="ECO:0000313" key="7">
    <source>
        <dbReference type="EMBL" id="PIM99085.1"/>
    </source>
</evidence>
<feature type="region of interest" description="Disordered" evidence="4">
    <location>
        <begin position="205"/>
        <end position="264"/>
    </location>
</feature>
<evidence type="ECO:0000313" key="8">
    <source>
        <dbReference type="Proteomes" id="UP000231279"/>
    </source>
</evidence>
<keyword evidence="2 3" id="KW-0539">Nucleus</keyword>
<dbReference type="Proteomes" id="UP000231279">
    <property type="component" value="Unassembled WGS sequence"/>
</dbReference>